<evidence type="ECO:0000313" key="2">
    <source>
        <dbReference type="Proteomes" id="UP001159428"/>
    </source>
</evidence>
<feature type="non-terminal residue" evidence="1">
    <location>
        <position position="85"/>
    </location>
</feature>
<dbReference type="EMBL" id="CALNXJ010000032">
    <property type="protein sequence ID" value="CAH3138496.1"/>
    <property type="molecule type" value="Genomic_DNA"/>
</dbReference>
<reference evidence="1 2" key="1">
    <citation type="submission" date="2022-05" db="EMBL/GenBank/DDBJ databases">
        <authorList>
            <consortium name="Genoscope - CEA"/>
            <person name="William W."/>
        </authorList>
    </citation>
    <scope>NUCLEOTIDE SEQUENCE [LARGE SCALE GENOMIC DNA]</scope>
</reference>
<protein>
    <submittedName>
        <fullName evidence="1">Uncharacterized protein</fullName>
    </submittedName>
</protein>
<sequence length="85" mass="9963">TKLNESGKFFRDWGTHTDTLDIASTGLLQQELDTKLQFWKTKQQEVVAKLSILQKTRSTQRKSRIMLLSINRMPTKIAHYYLAQH</sequence>
<organism evidence="1 2">
    <name type="scientific">Pocillopora meandrina</name>
    <dbReference type="NCBI Taxonomy" id="46732"/>
    <lineage>
        <taxon>Eukaryota</taxon>
        <taxon>Metazoa</taxon>
        <taxon>Cnidaria</taxon>
        <taxon>Anthozoa</taxon>
        <taxon>Hexacorallia</taxon>
        <taxon>Scleractinia</taxon>
        <taxon>Astrocoeniina</taxon>
        <taxon>Pocilloporidae</taxon>
        <taxon>Pocillopora</taxon>
    </lineage>
</organism>
<evidence type="ECO:0000313" key="1">
    <source>
        <dbReference type="EMBL" id="CAH3138496.1"/>
    </source>
</evidence>
<dbReference type="AlphaFoldDB" id="A0AAU9X6F0"/>
<gene>
    <name evidence="1" type="ORF">PMEA_00018471</name>
</gene>
<keyword evidence="2" id="KW-1185">Reference proteome</keyword>
<name>A0AAU9X6F0_9CNID</name>
<accession>A0AAU9X6F0</accession>
<feature type="non-terminal residue" evidence="1">
    <location>
        <position position="1"/>
    </location>
</feature>
<proteinExistence type="predicted"/>
<dbReference type="Proteomes" id="UP001159428">
    <property type="component" value="Unassembled WGS sequence"/>
</dbReference>
<comment type="caution">
    <text evidence="1">The sequence shown here is derived from an EMBL/GenBank/DDBJ whole genome shotgun (WGS) entry which is preliminary data.</text>
</comment>